<keyword evidence="2" id="KW-0472">Membrane</keyword>
<dbReference type="EMBL" id="JBHSON010000003">
    <property type="protein sequence ID" value="MFC5744470.1"/>
    <property type="molecule type" value="Genomic_DNA"/>
</dbReference>
<keyword evidence="4" id="KW-1185">Reference proteome</keyword>
<evidence type="ECO:0000313" key="4">
    <source>
        <dbReference type="Proteomes" id="UP001596074"/>
    </source>
</evidence>
<protein>
    <submittedName>
        <fullName evidence="3">Uncharacterized protein</fullName>
    </submittedName>
</protein>
<gene>
    <name evidence="3" type="ORF">ACFPZN_02450</name>
</gene>
<name>A0ABW0ZUI5_9ACTN</name>
<keyword evidence="2" id="KW-1133">Transmembrane helix</keyword>
<feature type="compositionally biased region" description="Low complexity" evidence="1">
    <location>
        <begin position="529"/>
        <end position="546"/>
    </location>
</feature>
<feature type="transmembrane region" description="Helical" evidence="2">
    <location>
        <begin position="96"/>
        <end position="119"/>
    </location>
</feature>
<feature type="transmembrane region" description="Helical" evidence="2">
    <location>
        <begin position="63"/>
        <end position="84"/>
    </location>
</feature>
<reference evidence="4" key="1">
    <citation type="journal article" date="2019" name="Int. J. Syst. Evol. Microbiol.">
        <title>The Global Catalogue of Microorganisms (GCM) 10K type strain sequencing project: providing services to taxonomists for standard genome sequencing and annotation.</title>
        <authorList>
            <consortium name="The Broad Institute Genomics Platform"/>
            <consortium name="The Broad Institute Genome Sequencing Center for Infectious Disease"/>
            <person name="Wu L."/>
            <person name="Ma J."/>
        </authorList>
    </citation>
    <scope>NUCLEOTIDE SEQUENCE [LARGE SCALE GENOMIC DNA]</scope>
    <source>
        <strain evidence="4">KCTC 42087</strain>
    </source>
</reference>
<feature type="region of interest" description="Disordered" evidence="1">
    <location>
        <begin position="529"/>
        <end position="551"/>
    </location>
</feature>
<dbReference type="RefSeq" id="WP_378279667.1">
    <property type="nucleotide sequence ID" value="NZ_JBHSON010000003.1"/>
</dbReference>
<proteinExistence type="predicted"/>
<dbReference type="Proteomes" id="UP001596074">
    <property type="component" value="Unassembled WGS sequence"/>
</dbReference>
<organism evidence="3 4">
    <name type="scientific">Actinomadura rugatobispora</name>
    <dbReference type="NCBI Taxonomy" id="1994"/>
    <lineage>
        <taxon>Bacteria</taxon>
        <taxon>Bacillati</taxon>
        <taxon>Actinomycetota</taxon>
        <taxon>Actinomycetes</taxon>
        <taxon>Streptosporangiales</taxon>
        <taxon>Thermomonosporaceae</taxon>
        <taxon>Actinomadura</taxon>
    </lineage>
</organism>
<keyword evidence="2" id="KW-0812">Transmembrane</keyword>
<accession>A0ABW0ZUI5</accession>
<comment type="caution">
    <text evidence="3">The sequence shown here is derived from an EMBL/GenBank/DDBJ whole genome shotgun (WGS) entry which is preliminary data.</text>
</comment>
<evidence type="ECO:0000313" key="3">
    <source>
        <dbReference type="EMBL" id="MFC5744470.1"/>
    </source>
</evidence>
<sequence>MAKPRSRIVMTVAWWAWMPLAAWLFWALLHTVFGGVGTWEQWWRLTVVRSWWLPGGDLGHPTFLFWLWVAIGLIGTAVIMGGGLEDLYVDTVPGGVPAAVAAGVAAAVVLAYPLPVALWDNDKDAGRHYGTGTVFHDTKGTAPPSSLGYLLDGARPATADCDARGLHDVPSCVKHDQLEGIRSFEGRTSSFASADAMMEHAASPAPKVDAWEPSITYFYGSAPGQMGVWSAILDGSGKATPAYGIATWDGKTNNVQVGCRFNVGPDNRFDRAFAGQRGNSLRNLLAEKYPDYRYDDSDVWGYCKGSRPVIVVAVSRQKAIGHRTVDTAAGVLILEGGPKGVAHRHQADVKAGELPGPVYPDSLVERQTDATAWAAGRKWKQRASFGFKPTSDDVQAGNTSEYLLRGPDRRLYFVTPLSPNASKSQAFIAYAVTPADVVSSGRLNRMDVYVLPDGDRRVANLNTLVGQATNAVRSTDPTFLNTKGELEEFTPLGGDMWRVFGVRRGITEFYVDLSATGRTAPKTVAVAGTPPAGRAPAPASGASPCAKQPRQMNEREIADCMTALAEELRDRDRP</sequence>
<evidence type="ECO:0000256" key="2">
    <source>
        <dbReference type="SAM" id="Phobius"/>
    </source>
</evidence>
<evidence type="ECO:0000256" key="1">
    <source>
        <dbReference type="SAM" id="MobiDB-lite"/>
    </source>
</evidence>